<dbReference type="SUPFAM" id="SSF55486">
    <property type="entry name" value="Metalloproteases ('zincins'), catalytic domain"/>
    <property type="match status" value="1"/>
</dbReference>
<dbReference type="EMBL" id="WUBR01000002">
    <property type="protein sequence ID" value="MWV28218.1"/>
    <property type="molecule type" value="Genomic_DNA"/>
</dbReference>
<name>A0A844XF70_9SPHN</name>
<evidence type="ECO:0000313" key="1">
    <source>
        <dbReference type="EMBL" id="MWV28218.1"/>
    </source>
</evidence>
<keyword evidence="1" id="KW-0378">Hydrolase</keyword>
<evidence type="ECO:0000313" key="2">
    <source>
        <dbReference type="Proteomes" id="UP000461409"/>
    </source>
</evidence>
<dbReference type="Gene3D" id="3.40.390.10">
    <property type="entry name" value="Collagenase (Catalytic Domain)"/>
    <property type="match status" value="1"/>
</dbReference>
<dbReference type="GO" id="GO:0008237">
    <property type="term" value="F:metallopeptidase activity"/>
    <property type="evidence" value="ECO:0007669"/>
    <property type="project" value="InterPro"/>
</dbReference>
<dbReference type="AlphaFoldDB" id="A0A844XF70"/>
<accession>A0A844XF70</accession>
<protein>
    <submittedName>
        <fullName evidence="1">Glycoside hydrolase</fullName>
    </submittedName>
</protein>
<organism evidence="1 2">
    <name type="scientific">Aurantiacibacter rhizosphaerae</name>
    <dbReference type="NCBI Taxonomy" id="2691582"/>
    <lineage>
        <taxon>Bacteria</taxon>
        <taxon>Pseudomonadati</taxon>
        <taxon>Pseudomonadota</taxon>
        <taxon>Alphaproteobacteria</taxon>
        <taxon>Sphingomonadales</taxon>
        <taxon>Erythrobacteraceae</taxon>
        <taxon>Aurantiacibacter</taxon>
    </lineage>
</organism>
<reference evidence="1 2" key="1">
    <citation type="submission" date="2019-12" db="EMBL/GenBank/DDBJ databases">
        <authorList>
            <person name="Lee S.D."/>
        </authorList>
    </citation>
    <scope>NUCLEOTIDE SEQUENCE [LARGE SCALE GENOMIC DNA]</scope>
    <source>
        <strain evidence="1 2">GH3-10</strain>
    </source>
</reference>
<reference evidence="1 2" key="2">
    <citation type="submission" date="2020-02" db="EMBL/GenBank/DDBJ databases">
        <title>Erythrobacter dongmakensis sp. nov., isolated from a tidal mudflat.</title>
        <authorList>
            <person name="Kim I.S."/>
        </authorList>
    </citation>
    <scope>NUCLEOTIDE SEQUENCE [LARGE SCALE GENOMIC DNA]</scope>
    <source>
        <strain evidence="1 2">GH3-10</strain>
    </source>
</reference>
<dbReference type="Proteomes" id="UP000461409">
    <property type="component" value="Unassembled WGS sequence"/>
</dbReference>
<dbReference type="InterPro" id="IPR024079">
    <property type="entry name" value="MetalloPept_cat_dom_sf"/>
</dbReference>
<keyword evidence="2" id="KW-1185">Reference proteome</keyword>
<comment type="caution">
    <text evidence="1">The sequence shown here is derived from an EMBL/GenBank/DDBJ whole genome shotgun (WGS) entry which is preliminary data.</text>
</comment>
<gene>
    <name evidence="1" type="ORF">GRF63_09905</name>
</gene>
<proteinExistence type="predicted"/>
<sequence length="264" mass="29958">MKPVDEAGFYTKQVTAAGLPIRSSAQVDDAALLAARDMVRGMLSQRPDLAAEMQRQDIRVAVMGRQEALLDLPEFAAWTKPDTDDPRLTRCERLHYAERIGSLTDRQYWDARVRGIGGERTVVAEEDVLGLRESRYYGETILVHEFGHSVLYAIQAIDPALYRQLEAAYADAEAQGLWRDEYAMTTIHEYWAEGTQFWFDSNKLVVVDGRQILDHRDLQAYDPALYAVLAKVYPDTHRLESDPFYLHPARVPDGPIPENTAEVC</sequence>